<feature type="domain" description="TonB-dependent receptor plug" evidence="11">
    <location>
        <begin position="116"/>
        <end position="242"/>
    </location>
</feature>
<comment type="similarity">
    <text evidence="8 9">Belongs to the TonB-dependent receptor family.</text>
</comment>
<evidence type="ECO:0000256" key="5">
    <source>
        <dbReference type="ARBA" id="ARBA00023077"/>
    </source>
</evidence>
<dbReference type="InterPro" id="IPR012910">
    <property type="entry name" value="Plug_dom"/>
</dbReference>
<dbReference type="InterPro" id="IPR000531">
    <property type="entry name" value="Beta-barrel_TonB"/>
</dbReference>
<keyword evidence="2 8" id="KW-0813">Transport</keyword>
<dbReference type="Gene3D" id="2.60.40.1120">
    <property type="entry name" value="Carboxypeptidase-like, regulatory domain"/>
    <property type="match status" value="1"/>
</dbReference>
<keyword evidence="6 8" id="KW-0472">Membrane</keyword>
<dbReference type="PROSITE" id="PS52016">
    <property type="entry name" value="TONB_DEPENDENT_REC_3"/>
    <property type="match status" value="1"/>
</dbReference>
<keyword evidence="5 9" id="KW-0798">TonB box</keyword>
<proteinExistence type="inferred from homology"/>
<dbReference type="SUPFAM" id="SSF49464">
    <property type="entry name" value="Carboxypeptidase regulatory domain-like"/>
    <property type="match status" value="1"/>
</dbReference>
<protein>
    <submittedName>
        <fullName evidence="12">SusC/RagA family TonB-linked outer membrane protein</fullName>
    </submittedName>
</protein>
<evidence type="ECO:0000256" key="1">
    <source>
        <dbReference type="ARBA" id="ARBA00004571"/>
    </source>
</evidence>
<dbReference type="Proteomes" id="UP001595526">
    <property type="component" value="Unassembled WGS sequence"/>
</dbReference>
<dbReference type="RefSeq" id="WP_379020156.1">
    <property type="nucleotide sequence ID" value="NZ_JBHRTA010000009.1"/>
</dbReference>
<dbReference type="InterPro" id="IPR039426">
    <property type="entry name" value="TonB-dep_rcpt-like"/>
</dbReference>
<dbReference type="EMBL" id="JBHRTA010000009">
    <property type="protein sequence ID" value="MFC3196945.1"/>
    <property type="molecule type" value="Genomic_DNA"/>
</dbReference>
<dbReference type="InterPro" id="IPR036942">
    <property type="entry name" value="Beta-barrel_TonB_sf"/>
</dbReference>
<accession>A0ABV7JJB4</accession>
<evidence type="ECO:0000256" key="9">
    <source>
        <dbReference type="RuleBase" id="RU003357"/>
    </source>
</evidence>
<name>A0ABV7JJB4_9SPHI</name>
<evidence type="ECO:0000256" key="2">
    <source>
        <dbReference type="ARBA" id="ARBA00022448"/>
    </source>
</evidence>
<comment type="subcellular location">
    <subcellularLocation>
        <location evidence="1 8">Cell outer membrane</location>
        <topology evidence="1 8">Multi-pass membrane protein</topology>
    </subcellularLocation>
</comment>
<dbReference type="Pfam" id="PF00593">
    <property type="entry name" value="TonB_dep_Rec_b-barrel"/>
    <property type="match status" value="1"/>
</dbReference>
<dbReference type="InterPro" id="IPR008969">
    <property type="entry name" value="CarboxyPept-like_regulatory"/>
</dbReference>
<keyword evidence="4 8" id="KW-0812">Transmembrane</keyword>
<evidence type="ECO:0000256" key="3">
    <source>
        <dbReference type="ARBA" id="ARBA00022452"/>
    </source>
</evidence>
<keyword evidence="13" id="KW-1185">Reference proteome</keyword>
<feature type="domain" description="TonB-dependent receptor-like beta-barrel" evidence="10">
    <location>
        <begin position="414"/>
        <end position="936"/>
    </location>
</feature>
<dbReference type="NCBIfam" id="TIGR04057">
    <property type="entry name" value="SusC_RagA_signa"/>
    <property type="match status" value="1"/>
</dbReference>
<keyword evidence="3 8" id="KW-1134">Transmembrane beta strand</keyword>
<dbReference type="Gene3D" id="2.170.130.10">
    <property type="entry name" value="TonB-dependent receptor, plug domain"/>
    <property type="match status" value="1"/>
</dbReference>
<dbReference type="InterPro" id="IPR037066">
    <property type="entry name" value="Plug_dom_sf"/>
</dbReference>
<keyword evidence="7 8" id="KW-0998">Cell outer membrane</keyword>
<evidence type="ECO:0000256" key="4">
    <source>
        <dbReference type="ARBA" id="ARBA00022692"/>
    </source>
</evidence>
<evidence type="ECO:0000256" key="8">
    <source>
        <dbReference type="PROSITE-ProRule" id="PRU01360"/>
    </source>
</evidence>
<evidence type="ECO:0000313" key="13">
    <source>
        <dbReference type="Proteomes" id="UP001595526"/>
    </source>
</evidence>
<dbReference type="NCBIfam" id="TIGR04056">
    <property type="entry name" value="OMP_RagA_SusC"/>
    <property type="match status" value="1"/>
</dbReference>
<evidence type="ECO:0000256" key="7">
    <source>
        <dbReference type="ARBA" id="ARBA00023237"/>
    </source>
</evidence>
<evidence type="ECO:0000256" key="6">
    <source>
        <dbReference type="ARBA" id="ARBA00023136"/>
    </source>
</evidence>
<dbReference type="InterPro" id="IPR023996">
    <property type="entry name" value="TonB-dep_OMP_SusC/RagA"/>
</dbReference>
<dbReference type="SUPFAM" id="SSF56935">
    <property type="entry name" value="Porins"/>
    <property type="match status" value="1"/>
</dbReference>
<reference evidence="13" key="1">
    <citation type="journal article" date="2019" name="Int. J. Syst. Evol. Microbiol.">
        <title>The Global Catalogue of Microorganisms (GCM) 10K type strain sequencing project: providing services to taxonomists for standard genome sequencing and annotation.</title>
        <authorList>
            <consortium name="The Broad Institute Genomics Platform"/>
            <consortium name="The Broad Institute Genome Sequencing Center for Infectious Disease"/>
            <person name="Wu L."/>
            <person name="Ma J."/>
        </authorList>
    </citation>
    <scope>NUCLEOTIDE SEQUENCE [LARGE SCALE GENOMIC DNA]</scope>
    <source>
        <strain evidence="13">KCTC 52416</strain>
    </source>
</reference>
<dbReference type="InterPro" id="IPR023997">
    <property type="entry name" value="TonB-dep_OMP_SusC/RagA_CS"/>
</dbReference>
<organism evidence="12 13">
    <name type="scientific">Parapedobacter deserti</name>
    <dbReference type="NCBI Taxonomy" id="1912957"/>
    <lineage>
        <taxon>Bacteria</taxon>
        <taxon>Pseudomonadati</taxon>
        <taxon>Bacteroidota</taxon>
        <taxon>Sphingobacteriia</taxon>
        <taxon>Sphingobacteriales</taxon>
        <taxon>Sphingobacteriaceae</taxon>
        <taxon>Parapedobacter</taxon>
    </lineage>
</organism>
<dbReference type="Pfam" id="PF07715">
    <property type="entry name" value="Plug"/>
    <property type="match status" value="1"/>
</dbReference>
<sequence>MKQTLFIITLGVLLMGSGFAQERRISGRVTASDTGEPLGGVSVVITGSTLGTTTDGEGNYSIAVPSDSKSLTFRFVGYLSNTVELTSTNQINVVLEVDATNLSEVVVTALGIQREKRSLGYSVQDVQSQDIVNSREPNIVNALAGKVAGVQINNSGGQAGSSSRIVIRGNSSLTGENQPLFVIDGIPMDNSVNRGETSESILFNGAGANRAIDIDPNTIENISVLKGAAASALYGSRGAFGVVLITTKRGVRDANRKFPRVSFSSNFAVDNAITDGYQTSYHLGLTPAGGTRPLFRNGLPAELGGYNEDPDGNPQGTTSWGPHKDSVSQAVIDALGGMPTVIDPRKQFYQPAHVWTNSLSISGGGERSNYIITYTNLDQKGVVPNNYFRKNSLTANMTSQLAENFTSSTSVSYTNSMNNRFAEGNNSRSFTYGLNFAPITFDSKQVYQEHGNVTWQAGADAAAGFNNPYWLVDNNAVPSVVDRIIASNELNYDIFPWLKLTNRVGLDTYTDEVSEQVNIGTKGTTNGRMFATLLKSTQLNNDLILSATSDINEDLSFSALVGTNYNDRKFTSRTVRGLNLNIPGFFDISNAATQQAIQSDSRRRIVGIYASGTLEYKNYLFLNVTARNDWSSTLPTGSNSFFYPSASLSWVFSELLDIRDNPYFSYGKLRASYAQAGNDANPYLTMQTYSQANPSDGTRGEIIFPFRGINAFQISSLMASNTLSPEMVTEIEVGTDLRFFRNRMGLEFSYYDKTSNRQILQQEIAASSGFGTRVVNAGEISNRGIEVILSGTPIRTESFSWDVLVNFSRNRYQLKSIAEGVDNIFLGGFTDPQIRADREHGYGVIWSLGWKRNENGVLLVDDDGYPMPADELGPIGNVTPDWLGGIRNTFRYKGLSLSALIDTRQGGDVFNFDLYYTTFYGTAKVTEQRGTYTVWDGIRESDGQPNTTPVLQDQAYFQNFYTQSMEELVEDGSFIKLREVTINYQLPDRLIERTPFEGISVSATGRNLWIKSNFSYLDPEGSLFGSGNAQGFYHAVTPGTRGVTFGLNVTF</sequence>
<evidence type="ECO:0000259" key="11">
    <source>
        <dbReference type="Pfam" id="PF07715"/>
    </source>
</evidence>
<dbReference type="Gene3D" id="2.40.170.20">
    <property type="entry name" value="TonB-dependent receptor, beta-barrel domain"/>
    <property type="match status" value="1"/>
</dbReference>
<dbReference type="Pfam" id="PF13715">
    <property type="entry name" value="CarbopepD_reg_2"/>
    <property type="match status" value="1"/>
</dbReference>
<evidence type="ECO:0000259" key="10">
    <source>
        <dbReference type="Pfam" id="PF00593"/>
    </source>
</evidence>
<gene>
    <name evidence="12" type="ORF">ACFOET_04890</name>
</gene>
<evidence type="ECO:0000313" key="12">
    <source>
        <dbReference type="EMBL" id="MFC3196945.1"/>
    </source>
</evidence>
<comment type="caution">
    <text evidence="12">The sequence shown here is derived from an EMBL/GenBank/DDBJ whole genome shotgun (WGS) entry which is preliminary data.</text>
</comment>